<sequence length="193" mass="21616">METIIGHQKWMAENLNVDSFRNGDPIPQAKSIKEWNKAARNREPAWCYFANKTENGVQFGKLYNFFAVIDPRGLAPEGWRIPTQEDWVQLSTSLGGHPVAGRALKNEDGCNDQGNGNNLSGFSAMPGGFREITLLNSNNGFLGLGNTGYWWSSTYDSRTESVWVVSLSKRDDKLFTTFDTAFSDGYSIRCIKD</sequence>
<accession>A0A4Y9QW62</accession>
<protein>
    <recommendedName>
        <fullName evidence="1">Fibrobacter succinogenes major paralogous domain-containing protein</fullName>
    </recommendedName>
</protein>
<evidence type="ECO:0000259" key="1">
    <source>
        <dbReference type="Pfam" id="PF09603"/>
    </source>
</evidence>
<dbReference type="InterPro" id="IPR011871">
    <property type="entry name" value="Fib_succ_major"/>
</dbReference>
<proteinExistence type="predicted"/>
<organism evidence="2 3">
    <name type="scientific">Algoriphagus kandeliae</name>
    <dbReference type="NCBI Taxonomy" id="2562278"/>
    <lineage>
        <taxon>Bacteria</taxon>
        <taxon>Pseudomonadati</taxon>
        <taxon>Bacteroidota</taxon>
        <taxon>Cytophagia</taxon>
        <taxon>Cytophagales</taxon>
        <taxon>Cyclobacteriaceae</taxon>
        <taxon>Algoriphagus</taxon>
    </lineage>
</organism>
<dbReference type="OrthoDB" id="9805760at2"/>
<evidence type="ECO:0000313" key="2">
    <source>
        <dbReference type="EMBL" id="TFV95792.1"/>
    </source>
</evidence>
<gene>
    <name evidence="2" type="ORF">E4S40_06100</name>
</gene>
<dbReference type="Proteomes" id="UP000297647">
    <property type="component" value="Unassembled WGS sequence"/>
</dbReference>
<reference evidence="2 3" key="1">
    <citation type="submission" date="2019-03" db="EMBL/GenBank/DDBJ databases">
        <title>Algoriphagus sp. nov, a new strain isolated from root system soil of mangrove plant Kandelia.</title>
        <authorList>
            <person name="Yin Q."/>
            <person name="Wang K."/>
            <person name="Song Z."/>
        </authorList>
    </citation>
    <scope>NUCLEOTIDE SEQUENCE [LARGE SCALE GENOMIC DNA]</scope>
    <source>
        <strain evidence="2 3">XY-J91</strain>
    </source>
</reference>
<feature type="domain" description="Fibrobacter succinogenes major paralogous" evidence="1">
    <location>
        <begin position="5"/>
        <end position="192"/>
    </location>
</feature>
<comment type="caution">
    <text evidence="2">The sequence shown here is derived from an EMBL/GenBank/DDBJ whole genome shotgun (WGS) entry which is preliminary data.</text>
</comment>
<dbReference type="RefSeq" id="WP_135072234.1">
    <property type="nucleotide sequence ID" value="NZ_SPSB01000002.1"/>
</dbReference>
<dbReference type="EMBL" id="SPSB01000002">
    <property type="protein sequence ID" value="TFV95792.1"/>
    <property type="molecule type" value="Genomic_DNA"/>
</dbReference>
<evidence type="ECO:0000313" key="3">
    <source>
        <dbReference type="Proteomes" id="UP000297647"/>
    </source>
</evidence>
<name>A0A4Y9QW62_9BACT</name>
<keyword evidence="3" id="KW-1185">Reference proteome</keyword>
<dbReference type="NCBIfam" id="TIGR02145">
    <property type="entry name" value="Fib_succ_major"/>
    <property type="match status" value="1"/>
</dbReference>
<dbReference type="Pfam" id="PF09603">
    <property type="entry name" value="Fib_succ_major"/>
    <property type="match status" value="1"/>
</dbReference>
<dbReference type="AlphaFoldDB" id="A0A4Y9QW62"/>